<name>A0A1Y5PHW6_9MYCO</name>
<dbReference type="EMBL" id="FLQS01000049">
    <property type="protein sequence ID" value="SBS78254.1"/>
    <property type="molecule type" value="Genomic_DNA"/>
</dbReference>
<dbReference type="InterPro" id="IPR009061">
    <property type="entry name" value="DNA-bd_dom_put_sf"/>
</dbReference>
<sequence>MTMNTATRVDKLPFHSDPDVKATAAHYGVDPKTIRRWIARGYLTAYRVGPKLIRVDRASILKLSSPIGGAA</sequence>
<evidence type="ECO:0000313" key="2">
    <source>
        <dbReference type="EMBL" id="SBS78254.1"/>
    </source>
</evidence>
<protein>
    <submittedName>
        <fullName evidence="2">Gene 36 protein (Modular protein)</fullName>
    </submittedName>
</protein>
<proteinExistence type="predicted"/>
<reference evidence="2" key="1">
    <citation type="submission" date="2016-03" db="EMBL/GenBank/DDBJ databases">
        <authorList>
            <person name="Ploux O."/>
        </authorList>
    </citation>
    <scope>NUCLEOTIDE SEQUENCE</scope>
    <source>
        <strain evidence="2">UC10</strain>
    </source>
</reference>
<dbReference type="AlphaFoldDB" id="A0A1Y5PHW6"/>
<feature type="domain" description="Helix-turn-helix" evidence="1">
    <location>
        <begin position="20"/>
        <end position="62"/>
    </location>
</feature>
<accession>A0A1Y5PHW6</accession>
<gene>
    <name evidence="2" type="ORF">MHPYR_530041</name>
</gene>
<organism evidence="2">
    <name type="scientific">uncultured Mycobacterium sp</name>
    <dbReference type="NCBI Taxonomy" id="171292"/>
    <lineage>
        <taxon>Bacteria</taxon>
        <taxon>Bacillati</taxon>
        <taxon>Actinomycetota</taxon>
        <taxon>Actinomycetes</taxon>
        <taxon>Mycobacteriales</taxon>
        <taxon>Mycobacteriaceae</taxon>
        <taxon>Mycobacterium</taxon>
        <taxon>environmental samples</taxon>
    </lineage>
</organism>
<evidence type="ECO:0000259" key="1">
    <source>
        <dbReference type="Pfam" id="PF12728"/>
    </source>
</evidence>
<dbReference type="Pfam" id="PF12728">
    <property type="entry name" value="HTH_17"/>
    <property type="match status" value="1"/>
</dbReference>
<dbReference type="SUPFAM" id="SSF46955">
    <property type="entry name" value="Putative DNA-binding domain"/>
    <property type="match status" value="1"/>
</dbReference>
<dbReference type="InterPro" id="IPR041657">
    <property type="entry name" value="HTH_17"/>
</dbReference>